<evidence type="ECO:0000313" key="2">
    <source>
        <dbReference type="EMBL" id="KAJ7770478.1"/>
    </source>
</evidence>
<feature type="region of interest" description="Disordered" evidence="1">
    <location>
        <begin position="1"/>
        <end position="22"/>
    </location>
</feature>
<sequence length="670" mass="75477">MHTGYGRNTSIPPSRRPPVRSAAGAAALMIAAPGSSWVGPVTPRPLTAPQSHATPRPVTARRSHPHPPPPSNPSDGTNTTPSNKPGAANRIPLEIALEISKYLDVRDLGRAAQAWHSIALASTASPEFIRLECARYSLLLHGSSDWTGAKMRVVRERMQRFNFAWSTLLYSTAQFVNIPQMTASTPWAGSHQWQSGNRFTGESNGYIYDVFSWAVGSQFQARVSIHWLPSLRTRLGGEVTHFDLPLRNHFVKAVAVDPVQRRVAILEFDNNPHARGEPSSFPIVHICTLDGRAPRRSVKYDYGIQPFTEIYHMELHQDMVCFVGNVPSSRHPSGMESTVVFRNWRGARREGGVCVPDFYCTGFQFITEDLYIVTTREKPIFFEHRLTAPGYDYTPYSSLVWVGHVRRGWCNRVTSIVDPRSRGQTENGITLVRNNSPYNRARGPFYSNPATRLFGLKYDYNELDGSIRSSVALFGQTTVESWVHIVHTGPTEPIHWVDVPRTDTADMRLYPEILASLNDTSNVAGWAVIGRRLFWGERWHSGWGCHLVDYSPGAVPAHRKALTGLLLGDHLLSVERLRFCRGGVEDEVHALFDCTGEQRLSELRARFLTALSVCDPKLHARYGQITNYDFLLQLVSTRKGIKLFAKYVYDVLSLFHEFPRFFPVVFRRVP</sequence>
<dbReference type="Proteomes" id="UP001215598">
    <property type="component" value="Unassembled WGS sequence"/>
</dbReference>
<evidence type="ECO:0000313" key="3">
    <source>
        <dbReference type="Proteomes" id="UP001215598"/>
    </source>
</evidence>
<proteinExistence type="predicted"/>
<feature type="compositionally biased region" description="Low complexity" evidence="1">
    <location>
        <begin position="73"/>
        <end position="83"/>
    </location>
</feature>
<name>A0AAD7JS48_9AGAR</name>
<keyword evidence="3" id="KW-1185">Reference proteome</keyword>
<comment type="caution">
    <text evidence="2">The sequence shown here is derived from an EMBL/GenBank/DDBJ whole genome shotgun (WGS) entry which is preliminary data.</text>
</comment>
<reference evidence="2" key="1">
    <citation type="submission" date="2023-03" db="EMBL/GenBank/DDBJ databases">
        <title>Massive genome expansion in bonnet fungi (Mycena s.s.) driven by repeated elements and novel gene families across ecological guilds.</title>
        <authorList>
            <consortium name="Lawrence Berkeley National Laboratory"/>
            <person name="Harder C.B."/>
            <person name="Miyauchi S."/>
            <person name="Viragh M."/>
            <person name="Kuo A."/>
            <person name="Thoen E."/>
            <person name="Andreopoulos B."/>
            <person name="Lu D."/>
            <person name="Skrede I."/>
            <person name="Drula E."/>
            <person name="Henrissat B."/>
            <person name="Morin E."/>
            <person name="Kohler A."/>
            <person name="Barry K."/>
            <person name="LaButti K."/>
            <person name="Morin E."/>
            <person name="Salamov A."/>
            <person name="Lipzen A."/>
            <person name="Mereny Z."/>
            <person name="Hegedus B."/>
            <person name="Baldrian P."/>
            <person name="Stursova M."/>
            <person name="Weitz H."/>
            <person name="Taylor A."/>
            <person name="Grigoriev I.V."/>
            <person name="Nagy L.G."/>
            <person name="Martin F."/>
            <person name="Kauserud H."/>
        </authorList>
    </citation>
    <scope>NUCLEOTIDE SEQUENCE</scope>
    <source>
        <strain evidence="2">CBHHK182m</strain>
    </source>
</reference>
<dbReference type="EMBL" id="JARKIB010000016">
    <property type="protein sequence ID" value="KAJ7770478.1"/>
    <property type="molecule type" value="Genomic_DNA"/>
</dbReference>
<protein>
    <recommendedName>
        <fullName evidence="4">F-box domain-containing protein</fullName>
    </recommendedName>
</protein>
<feature type="region of interest" description="Disordered" evidence="1">
    <location>
        <begin position="36"/>
        <end position="89"/>
    </location>
</feature>
<evidence type="ECO:0008006" key="4">
    <source>
        <dbReference type="Google" id="ProtNLM"/>
    </source>
</evidence>
<evidence type="ECO:0000256" key="1">
    <source>
        <dbReference type="SAM" id="MobiDB-lite"/>
    </source>
</evidence>
<gene>
    <name evidence="2" type="ORF">B0H16DRAFT_1881494</name>
</gene>
<accession>A0AAD7JS48</accession>
<dbReference type="AlphaFoldDB" id="A0AAD7JS48"/>
<organism evidence="2 3">
    <name type="scientific">Mycena metata</name>
    <dbReference type="NCBI Taxonomy" id="1033252"/>
    <lineage>
        <taxon>Eukaryota</taxon>
        <taxon>Fungi</taxon>
        <taxon>Dikarya</taxon>
        <taxon>Basidiomycota</taxon>
        <taxon>Agaricomycotina</taxon>
        <taxon>Agaricomycetes</taxon>
        <taxon>Agaricomycetidae</taxon>
        <taxon>Agaricales</taxon>
        <taxon>Marasmiineae</taxon>
        <taxon>Mycenaceae</taxon>
        <taxon>Mycena</taxon>
    </lineage>
</organism>